<gene>
    <name evidence="1" type="ORF">V3H18_00240</name>
</gene>
<comment type="caution">
    <text evidence="1">The sequence shown here is derived from an EMBL/GenBank/DDBJ whole genome shotgun (WGS) entry which is preliminary data.</text>
</comment>
<keyword evidence="1" id="KW-0808">Transferase</keyword>
<dbReference type="GO" id="GO:0008168">
    <property type="term" value="F:methyltransferase activity"/>
    <property type="evidence" value="ECO:0007669"/>
    <property type="project" value="UniProtKB-KW"/>
</dbReference>
<dbReference type="InterPro" id="IPR029063">
    <property type="entry name" value="SAM-dependent_MTases_sf"/>
</dbReference>
<dbReference type="GO" id="GO:0032259">
    <property type="term" value="P:methylation"/>
    <property type="evidence" value="ECO:0007669"/>
    <property type="project" value="UniProtKB-KW"/>
</dbReference>
<dbReference type="RefSeq" id="WP_332079835.1">
    <property type="nucleotide sequence ID" value="NZ_JAZHYN010000001.1"/>
</dbReference>
<dbReference type="CDD" id="cd02440">
    <property type="entry name" value="AdoMet_MTases"/>
    <property type="match status" value="1"/>
</dbReference>
<accession>A0ABU7XCM4</accession>
<keyword evidence="1" id="KW-0489">Methyltransferase</keyword>
<dbReference type="Proteomes" id="UP001350748">
    <property type="component" value="Unassembled WGS sequence"/>
</dbReference>
<protein>
    <submittedName>
        <fullName evidence="1">Methyltransferase domain-containing protein</fullName>
    </submittedName>
</protein>
<dbReference type="EMBL" id="JAZHYN010000001">
    <property type="protein sequence ID" value="MEF3364955.1"/>
    <property type="molecule type" value="Genomic_DNA"/>
</dbReference>
<sequence>MALNSQKQLYSNAGNSFVVKLIPRGVSNILDIGCGCGDTATLIKQKRRDVWIEGITFNPAEGKIAREIVDRIHIIDIEERRFLECFEANQFDCLLFSHVLEHLREPSRIIEAFLPFLKPEGFLIAAVPNVLEWRTRSRFLLGKWNYEDFGVLDRTHLRFYTFNSVLDELFRGPIRDAFDSFKIIGDGAAPLFGLRRIHAFGGVARQIDRLAVRLFPNLFAQQVGIVAVKRSPAR</sequence>
<dbReference type="SUPFAM" id="SSF53335">
    <property type="entry name" value="S-adenosyl-L-methionine-dependent methyltransferases"/>
    <property type="match status" value="1"/>
</dbReference>
<evidence type="ECO:0000313" key="1">
    <source>
        <dbReference type="EMBL" id="MEF3364955.1"/>
    </source>
</evidence>
<proteinExistence type="predicted"/>
<dbReference type="Pfam" id="PF13489">
    <property type="entry name" value="Methyltransf_23"/>
    <property type="match status" value="1"/>
</dbReference>
<reference evidence="1 2" key="1">
    <citation type="submission" date="2024-02" db="EMBL/GenBank/DDBJ databases">
        <authorList>
            <person name="Grouzdev D."/>
        </authorList>
    </citation>
    <scope>NUCLEOTIDE SEQUENCE [LARGE SCALE GENOMIC DNA]</scope>
    <source>
        <strain evidence="1 2">9N</strain>
    </source>
</reference>
<keyword evidence="2" id="KW-1185">Reference proteome</keyword>
<evidence type="ECO:0000313" key="2">
    <source>
        <dbReference type="Proteomes" id="UP001350748"/>
    </source>
</evidence>
<organism evidence="1 2">
    <name type="scientific">Methylocystis borbori</name>
    <dbReference type="NCBI Taxonomy" id="3118750"/>
    <lineage>
        <taxon>Bacteria</taxon>
        <taxon>Pseudomonadati</taxon>
        <taxon>Pseudomonadota</taxon>
        <taxon>Alphaproteobacteria</taxon>
        <taxon>Hyphomicrobiales</taxon>
        <taxon>Methylocystaceae</taxon>
        <taxon>Methylocystis</taxon>
    </lineage>
</organism>
<name>A0ABU7XCM4_9HYPH</name>
<dbReference type="Gene3D" id="3.40.50.150">
    <property type="entry name" value="Vaccinia Virus protein VP39"/>
    <property type="match status" value="1"/>
</dbReference>